<dbReference type="Proteomes" id="UP001595886">
    <property type="component" value="Unassembled WGS sequence"/>
</dbReference>
<dbReference type="SUPFAM" id="SSF49879">
    <property type="entry name" value="SMAD/FHA domain"/>
    <property type="match status" value="2"/>
</dbReference>
<dbReference type="Gene3D" id="2.60.200.20">
    <property type="match status" value="2"/>
</dbReference>
<keyword evidence="1" id="KW-0472">Membrane</keyword>
<dbReference type="SMART" id="SM00240">
    <property type="entry name" value="FHA"/>
    <property type="match status" value="2"/>
</dbReference>
<name>A0ABV9QVU3_9GAMM</name>
<dbReference type="InterPro" id="IPR000253">
    <property type="entry name" value="FHA_dom"/>
</dbReference>
<dbReference type="EMBL" id="JBHSHD010000010">
    <property type="protein sequence ID" value="MFC4821470.1"/>
    <property type="molecule type" value="Genomic_DNA"/>
</dbReference>
<keyword evidence="4" id="KW-1185">Reference proteome</keyword>
<sequence length="270" mass="28519">MRLSFGNGEHADFVVEEGAVSLGQAEGNTFVLAARDVAAHHARLTVDARGAVLEVLDPRARTHVNARPVREKALLRSGDVVCLGQVTIVLKADRDDLIQTSIPDEPESVAPAQHPPRVILRGVAGGHYGRTIAVNHQLTVGNAPDRGLVLDEARIAARHATIEHVGSAIYLRSMSGKESIVNGVRVRDAVIHPGDQIAFERSHFVVEAPGLPLRGADADEAAARAQVADTRPRDAAATDEAAQGGIWWLIGAAALIAAGMALMIWRGAGS</sequence>
<dbReference type="Pfam" id="PF00498">
    <property type="entry name" value="FHA"/>
    <property type="match status" value="1"/>
</dbReference>
<accession>A0ABV9QVU3</accession>
<organism evidence="3 4">
    <name type="scientific">Dokdonella ginsengisoli</name>
    <dbReference type="NCBI Taxonomy" id="363846"/>
    <lineage>
        <taxon>Bacteria</taxon>
        <taxon>Pseudomonadati</taxon>
        <taxon>Pseudomonadota</taxon>
        <taxon>Gammaproteobacteria</taxon>
        <taxon>Lysobacterales</taxon>
        <taxon>Rhodanobacteraceae</taxon>
        <taxon>Dokdonella</taxon>
    </lineage>
</organism>
<evidence type="ECO:0000256" key="1">
    <source>
        <dbReference type="SAM" id="Phobius"/>
    </source>
</evidence>
<proteinExistence type="predicted"/>
<evidence type="ECO:0000259" key="2">
    <source>
        <dbReference type="PROSITE" id="PS50006"/>
    </source>
</evidence>
<dbReference type="CDD" id="cd00060">
    <property type="entry name" value="FHA"/>
    <property type="match status" value="2"/>
</dbReference>
<dbReference type="RefSeq" id="WP_380021747.1">
    <property type="nucleotide sequence ID" value="NZ_JBHSHD010000010.1"/>
</dbReference>
<dbReference type="PROSITE" id="PS50006">
    <property type="entry name" value="FHA_DOMAIN"/>
    <property type="match status" value="1"/>
</dbReference>
<protein>
    <submittedName>
        <fullName evidence="3">FHA domain-containing protein</fullName>
    </submittedName>
</protein>
<gene>
    <name evidence="3" type="ORF">ACFO6Q_14140</name>
</gene>
<feature type="domain" description="FHA" evidence="2">
    <location>
        <begin position="138"/>
        <end position="186"/>
    </location>
</feature>
<dbReference type="InterPro" id="IPR032030">
    <property type="entry name" value="YscD_cytoplasmic_dom"/>
</dbReference>
<feature type="transmembrane region" description="Helical" evidence="1">
    <location>
        <begin position="246"/>
        <end position="265"/>
    </location>
</feature>
<keyword evidence="1" id="KW-0812">Transmembrane</keyword>
<comment type="caution">
    <text evidence="3">The sequence shown here is derived from an EMBL/GenBank/DDBJ whole genome shotgun (WGS) entry which is preliminary data.</text>
</comment>
<evidence type="ECO:0000313" key="3">
    <source>
        <dbReference type="EMBL" id="MFC4821470.1"/>
    </source>
</evidence>
<dbReference type="Pfam" id="PF16697">
    <property type="entry name" value="Yop-YscD_cpl"/>
    <property type="match status" value="1"/>
</dbReference>
<keyword evidence="1" id="KW-1133">Transmembrane helix</keyword>
<dbReference type="InterPro" id="IPR008984">
    <property type="entry name" value="SMAD_FHA_dom_sf"/>
</dbReference>
<reference evidence="4" key="1">
    <citation type="journal article" date="2019" name="Int. J. Syst. Evol. Microbiol.">
        <title>The Global Catalogue of Microorganisms (GCM) 10K type strain sequencing project: providing services to taxonomists for standard genome sequencing and annotation.</title>
        <authorList>
            <consortium name="The Broad Institute Genomics Platform"/>
            <consortium name="The Broad Institute Genome Sequencing Center for Infectious Disease"/>
            <person name="Wu L."/>
            <person name="Ma J."/>
        </authorList>
    </citation>
    <scope>NUCLEOTIDE SEQUENCE [LARGE SCALE GENOMIC DNA]</scope>
    <source>
        <strain evidence="4">CCUG 30340</strain>
    </source>
</reference>
<evidence type="ECO:0000313" key="4">
    <source>
        <dbReference type="Proteomes" id="UP001595886"/>
    </source>
</evidence>